<organism evidence="2 3">
    <name type="scientific">Virgibacillus oceani</name>
    <dbReference type="NCBI Taxonomy" id="1479511"/>
    <lineage>
        <taxon>Bacteria</taxon>
        <taxon>Bacillati</taxon>
        <taxon>Bacillota</taxon>
        <taxon>Bacilli</taxon>
        <taxon>Bacillales</taxon>
        <taxon>Bacillaceae</taxon>
        <taxon>Virgibacillus</taxon>
    </lineage>
</organism>
<protein>
    <submittedName>
        <fullName evidence="2">Uncharacterized protein</fullName>
    </submittedName>
</protein>
<comment type="caution">
    <text evidence="2">The sequence shown here is derived from an EMBL/GenBank/DDBJ whole genome shotgun (WGS) entry which is preliminary data.</text>
</comment>
<feature type="transmembrane region" description="Helical" evidence="1">
    <location>
        <begin position="12"/>
        <end position="33"/>
    </location>
</feature>
<reference evidence="2" key="2">
    <citation type="submission" date="2020-09" db="EMBL/GenBank/DDBJ databases">
        <authorList>
            <person name="Sun Q."/>
            <person name="Zhou Y."/>
        </authorList>
    </citation>
    <scope>NUCLEOTIDE SEQUENCE</scope>
    <source>
        <strain evidence="2">CGMCC 1.12754</strain>
    </source>
</reference>
<keyword evidence="1" id="KW-1133">Transmembrane helix</keyword>
<accession>A0A917LX51</accession>
<sequence>MSILKKENGSITLEAAMIIPLFLALILLLTSFVKITIAEMALKESVSETAQTVAHYSYLTLTAVNAIDQATDGFIDSLGEGAASRAGNSEIAKVLMSKFADKAKGAIPSSGKLLESVDQSVYKEVVTEKYKQKVGSSGFYNADGIKIVSSSVPTSTDSAMAKVEAEVELNLVIPFFEKTIKIKKKALERGWVGN</sequence>
<gene>
    <name evidence="2" type="ORF">GCM10011398_02990</name>
</gene>
<keyword evidence="1" id="KW-0472">Membrane</keyword>
<dbReference type="RefSeq" id="WP_188453576.1">
    <property type="nucleotide sequence ID" value="NZ_BMFR01000001.1"/>
</dbReference>
<dbReference type="AlphaFoldDB" id="A0A917LX51"/>
<dbReference type="EMBL" id="BMFR01000001">
    <property type="protein sequence ID" value="GGG63005.1"/>
    <property type="molecule type" value="Genomic_DNA"/>
</dbReference>
<dbReference type="Proteomes" id="UP000622860">
    <property type="component" value="Unassembled WGS sequence"/>
</dbReference>
<name>A0A917LX51_9BACI</name>
<proteinExistence type="predicted"/>
<evidence type="ECO:0000313" key="3">
    <source>
        <dbReference type="Proteomes" id="UP000622860"/>
    </source>
</evidence>
<keyword evidence="3" id="KW-1185">Reference proteome</keyword>
<keyword evidence="1" id="KW-0812">Transmembrane</keyword>
<reference evidence="2" key="1">
    <citation type="journal article" date="2014" name="Int. J. Syst. Evol. Microbiol.">
        <title>Complete genome sequence of Corynebacterium casei LMG S-19264T (=DSM 44701T), isolated from a smear-ripened cheese.</title>
        <authorList>
            <consortium name="US DOE Joint Genome Institute (JGI-PGF)"/>
            <person name="Walter F."/>
            <person name="Albersmeier A."/>
            <person name="Kalinowski J."/>
            <person name="Ruckert C."/>
        </authorList>
    </citation>
    <scope>NUCLEOTIDE SEQUENCE</scope>
    <source>
        <strain evidence="2">CGMCC 1.12754</strain>
    </source>
</reference>
<evidence type="ECO:0000313" key="2">
    <source>
        <dbReference type="EMBL" id="GGG63005.1"/>
    </source>
</evidence>
<evidence type="ECO:0000256" key="1">
    <source>
        <dbReference type="SAM" id="Phobius"/>
    </source>
</evidence>